<protein>
    <recommendedName>
        <fullName evidence="1">RNase H type-1 domain-containing protein</fullName>
    </recommendedName>
</protein>
<dbReference type="InterPro" id="IPR012337">
    <property type="entry name" value="RNaseH-like_sf"/>
</dbReference>
<dbReference type="EMBL" id="JAUEPS010000029">
    <property type="protein sequence ID" value="KAK0452870.1"/>
    <property type="molecule type" value="Genomic_DNA"/>
</dbReference>
<dbReference type="RefSeq" id="XP_060328206.1">
    <property type="nucleotide sequence ID" value="XM_060476113.1"/>
</dbReference>
<sequence>MNIACRVPGLNQSSDTLFEWIKGHANNIGNNEADKLATIGQQRIDNPKINLQTPIYLNLQGAKLSCLTQAIAYKTICQQKITKEPRYAANDLSGHLPTDKRIWLSIKNKDITKTIQNFLWKNIHNAYKCGKYWDNIPNYTYRATCIKCTADESLEHILIDCRQIPTQDIIWKLCEQLWEKTGNKWPQISYGKILACGLAQFRNKNNQPLHGKNRLYHILISESAALIWRLRCEWRISKQDDETKWHSKVEIHNRWKNGKHNLNSKIVLHTWSGCLENEEKLPDNWIRQPRVLVGQDRQSHVRHDNDAVKG</sequence>
<keyword evidence="3" id="KW-1185">Reference proteome</keyword>
<proteinExistence type="predicted"/>
<dbReference type="InterPro" id="IPR036397">
    <property type="entry name" value="RNaseH_sf"/>
</dbReference>
<dbReference type="InterPro" id="IPR002156">
    <property type="entry name" value="RNaseH_domain"/>
</dbReference>
<dbReference type="GO" id="GO:0004523">
    <property type="term" value="F:RNA-DNA hybrid ribonuclease activity"/>
    <property type="evidence" value="ECO:0007669"/>
    <property type="project" value="InterPro"/>
</dbReference>
<dbReference type="PROSITE" id="PS50879">
    <property type="entry name" value="RNASE_H_1"/>
    <property type="match status" value="1"/>
</dbReference>
<feature type="domain" description="RNase H type-1" evidence="1">
    <location>
        <begin position="1"/>
        <end position="42"/>
    </location>
</feature>
<evidence type="ECO:0000313" key="2">
    <source>
        <dbReference type="EMBL" id="KAK0452870.1"/>
    </source>
</evidence>
<dbReference type="SUPFAM" id="SSF53098">
    <property type="entry name" value="Ribonuclease H-like"/>
    <property type="match status" value="1"/>
</dbReference>
<dbReference type="GO" id="GO:0003676">
    <property type="term" value="F:nucleic acid binding"/>
    <property type="evidence" value="ECO:0007669"/>
    <property type="project" value="InterPro"/>
</dbReference>
<dbReference type="GeneID" id="85359661"/>
<reference evidence="2" key="1">
    <citation type="submission" date="2023-06" db="EMBL/GenBank/DDBJ databases">
        <authorList>
            <consortium name="Lawrence Berkeley National Laboratory"/>
            <person name="Ahrendt S."/>
            <person name="Sahu N."/>
            <person name="Indic B."/>
            <person name="Wong-Bajracharya J."/>
            <person name="Merenyi Z."/>
            <person name="Ke H.-M."/>
            <person name="Monk M."/>
            <person name="Kocsube S."/>
            <person name="Drula E."/>
            <person name="Lipzen A."/>
            <person name="Balint B."/>
            <person name="Henrissat B."/>
            <person name="Andreopoulos B."/>
            <person name="Martin F.M."/>
            <person name="Harder C.B."/>
            <person name="Rigling D."/>
            <person name="Ford K.L."/>
            <person name="Foster G.D."/>
            <person name="Pangilinan J."/>
            <person name="Papanicolaou A."/>
            <person name="Barry K."/>
            <person name="LaButti K."/>
            <person name="Viragh M."/>
            <person name="Koriabine M."/>
            <person name="Yan M."/>
            <person name="Riley R."/>
            <person name="Champramary S."/>
            <person name="Plett K.L."/>
            <person name="Tsai I.J."/>
            <person name="Slot J."/>
            <person name="Sipos G."/>
            <person name="Plett J."/>
            <person name="Nagy L.G."/>
            <person name="Grigoriev I.V."/>
        </authorList>
    </citation>
    <scope>NUCLEOTIDE SEQUENCE</scope>
    <source>
        <strain evidence="2">CCBAS 213</strain>
    </source>
</reference>
<accession>A0AA39N0P0</accession>
<dbReference type="Proteomes" id="UP001175211">
    <property type="component" value="Unassembled WGS sequence"/>
</dbReference>
<evidence type="ECO:0000313" key="3">
    <source>
        <dbReference type="Proteomes" id="UP001175211"/>
    </source>
</evidence>
<dbReference type="Gene3D" id="3.30.420.10">
    <property type="entry name" value="Ribonuclease H-like superfamily/Ribonuclease H"/>
    <property type="match status" value="1"/>
</dbReference>
<comment type="caution">
    <text evidence="2">The sequence shown here is derived from an EMBL/GenBank/DDBJ whole genome shotgun (WGS) entry which is preliminary data.</text>
</comment>
<evidence type="ECO:0000259" key="1">
    <source>
        <dbReference type="PROSITE" id="PS50879"/>
    </source>
</evidence>
<organism evidence="2 3">
    <name type="scientific">Armillaria tabescens</name>
    <name type="common">Ringless honey mushroom</name>
    <name type="synonym">Agaricus tabescens</name>
    <dbReference type="NCBI Taxonomy" id="1929756"/>
    <lineage>
        <taxon>Eukaryota</taxon>
        <taxon>Fungi</taxon>
        <taxon>Dikarya</taxon>
        <taxon>Basidiomycota</taxon>
        <taxon>Agaricomycotina</taxon>
        <taxon>Agaricomycetes</taxon>
        <taxon>Agaricomycetidae</taxon>
        <taxon>Agaricales</taxon>
        <taxon>Marasmiineae</taxon>
        <taxon>Physalacriaceae</taxon>
        <taxon>Desarmillaria</taxon>
    </lineage>
</organism>
<name>A0AA39N0P0_ARMTA</name>
<dbReference type="AlphaFoldDB" id="A0AA39N0P0"/>
<gene>
    <name evidence="2" type="ORF">EV420DRAFT_1630316</name>
</gene>